<protein>
    <submittedName>
        <fullName evidence="1">Uncharacterized protein</fullName>
    </submittedName>
</protein>
<name>A0A6M3JK85_9ZZZZ</name>
<proteinExistence type="predicted"/>
<evidence type="ECO:0000313" key="1">
    <source>
        <dbReference type="EMBL" id="QJA70246.1"/>
    </source>
</evidence>
<organism evidence="1">
    <name type="scientific">viral metagenome</name>
    <dbReference type="NCBI Taxonomy" id="1070528"/>
    <lineage>
        <taxon>unclassified sequences</taxon>
        <taxon>metagenomes</taxon>
        <taxon>organismal metagenomes</taxon>
    </lineage>
</organism>
<dbReference type="EMBL" id="MT141776">
    <property type="protein sequence ID" value="QJA70246.1"/>
    <property type="molecule type" value="Genomic_DNA"/>
</dbReference>
<sequence length="81" mass="9672">MKAQLNFDMDEPDDRMEHLRCLKSLDMALVLWNLNFNSKKEFENKISLSPEMGAYDVLDMFFDEFRSILEEHDINIDKLVQ</sequence>
<reference evidence="1" key="1">
    <citation type="submission" date="2020-03" db="EMBL/GenBank/DDBJ databases">
        <title>The deep terrestrial virosphere.</title>
        <authorList>
            <person name="Holmfeldt K."/>
            <person name="Nilsson E."/>
            <person name="Simone D."/>
            <person name="Lopez-Fernandez M."/>
            <person name="Wu X."/>
            <person name="de Brujin I."/>
            <person name="Lundin D."/>
            <person name="Andersson A."/>
            <person name="Bertilsson S."/>
            <person name="Dopson M."/>
        </authorList>
    </citation>
    <scope>NUCLEOTIDE SEQUENCE</scope>
    <source>
        <strain evidence="1">MM415A03880</strain>
    </source>
</reference>
<gene>
    <name evidence="1" type="ORF">MM415A03880_0006</name>
</gene>
<accession>A0A6M3JK85</accession>
<dbReference type="AlphaFoldDB" id="A0A6M3JK85"/>